<protein>
    <submittedName>
        <fullName evidence="1">Uncharacterized protein</fullName>
    </submittedName>
</protein>
<dbReference type="Proteomes" id="UP000793456">
    <property type="component" value="Chromosome XIV"/>
</dbReference>
<proteinExistence type="predicted"/>
<sequence length="98" mass="10876">MVFYGYTNVYIECSHRFIIQSQHVQPPVKAAPLHGRRSRKHGGTLPELVAGNTLLNPPKNSSNECLCSQLLRELLVSRGDEGFLSVTQSHMLTSDGKI</sequence>
<comment type="caution">
    <text evidence="1">The sequence shown here is derived from an EMBL/GenBank/DDBJ whole genome shotgun (WGS) entry which is preliminary data.</text>
</comment>
<organism evidence="1 2">
    <name type="scientific">Larimichthys crocea</name>
    <name type="common">Large yellow croaker</name>
    <name type="synonym">Pseudosciaena crocea</name>
    <dbReference type="NCBI Taxonomy" id="215358"/>
    <lineage>
        <taxon>Eukaryota</taxon>
        <taxon>Metazoa</taxon>
        <taxon>Chordata</taxon>
        <taxon>Craniata</taxon>
        <taxon>Vertebrata</taxon>
        <taxon>Euteleostomi</taxon>
        <taxon>Actinopterygii</taxon>
        <taxon>Neopterygii</taxon>
        <taxon>Teleostei</taxon>
        <taxon>Neoteleostei</taxon>
        <taxon>Acanthomorphata</taxon>
        <taxon>Eupercaria</taxon>
        <taxon>Sciaenidae</taxon>
        <taxon>Larimichthys</taxon>
    </lineage>
</organism>
<name>A0ACD3QWI3_LARCR</name>
<accession>A0ACD3QWI3</accession>
<evidence type="ECO:0000313" key="1">
    <source>
        <dbReference type="EMBL" id="TMS11447.1"/>
    </source>
</evidence>
<gene>
    <name evidence="1" type="ORF">E3U43_020440</name>
</gene>
<evidence type="ECO:0000313" key="2">
    <source>
        <dbReference type="Proteomes" id="UP000793456"/>
    </source>
</evidence>
<dbReference type="EMBL" id="CM011687">
    <property type="protein sequence ID" value="TMS11447.1"/>
    <property type="molecule type" value="Genomic_DNA"/>
</dbReference>
<reference evidence="1" key="1">
    <citation type="submission" date="2018-11" db="EMBL/GenBank/DDBJ databases">
        <title>The sequence and de novo assembly of Larimichthys crocea genome using PacBio and Hi-C technologies.</title>
        <authorList>
            <person name="Xu P."/>
            <person name="Chen B."/>
            <person name="Zhou Z."/>
            <person name="Ke Q."/>
            <person name="Wu Y."/>
            <person name="Bai H."/>
            <person name="Pu F."/>
        </authorList>
    </citation>
    <scope>NUCLEOTIDE SEQUENCE</scope>
    <source>
        <tissue evidence="1">Muscle</tissue>
    </source>
</reference>
<keyword evidence="2" id="KW-1185">Reference proteome</keyword>